<dbReference type="RefSeq" id="WP_093211144.1">
    <property type="nucleotide sequence ID" value="NZ_FNFL01000001.1"/>
</dbReference>
<feature type="transmembrane region" description="Helical" evidence="10">
    <location>
        <begin position="54"/>
        <end position="75"/>
    </location>
</feature>
<dbReference type="STRING" id="407036.SAMN05216243_0725"/>
<evidence type="ECO:0000256" key="8">
    <source>
        <dbReference type="ARBA" id="ARBA00023136"/>
    </source>
</evidence>
<evidence type="ECO:0000256" key="10">
    <source>
        <dbReference type="SAM" id="Phobius"/>
    </source>
</evidence>
<keyword evidence="8 10" id="KW-0472">Membrane</keyword>
<keyword evidence="5 10" id="KW-1133">Transmembrane helix</keyword>
<keyword evidence="7" id="KW-0406">Ion transport</keyword>
<keyword evidence="4 10" id="KW-0812">Transmembrane</keyword>
<evidence type="ECO:0000313" key="13">
    <source>
        <dbReference type="Proteomes" id="UP000198694"/>
    </source>
</evidence>
<evidence type="ECO:0000256" key="7">
    <source>
        <dbReference type="ARBA" id="ARBA00023065"/>
    </source>
</evidence>
<keyword evidence="9" id="KW-0739">Sodium transport</keyword>
<evidence type="ECO:0000256" key="6">
    <source>
        <dbReference type="ARBA" id="ARBA00023053"/>
    </source>
</evidence>
<dbReference type="OrthoDB" id="9809206at2"/>
<keyword evidence="2" id="KW-0813">Transport</keyword>
<feature type="domain" description="Cation/H+ exchanger transmembrane" evidence="11">
    <location>
        <begin position="8"/>
        <end position="390"/>
    </location>
</feature>
<evidence type="ECO:0000256" key="2">
    <source>
        <dbReference type="ARBA" id="ARBA00022448"/>
    </source>
</evidence>
<dbReference type="Pfam" id="PF00999">
    <property type="entry name" value="Na_H_Exchanger"/>
    <property type="match status" value="1"/>
</dbReference>
<name>A0A1G8WDK1_9BACI</name>
<dbReference type="InterPro" id="IPR006153">
    <property type="entry name" value="Cation/H_exchanger_TM"/>
</dbReference>
<dbReference type="GO" id="GO:0015385">
    <property type="term" value="F:sodium:proton antiporter activity"/>
    <property type="evidence" value="ECO:0007669"/>
    <property type="project" value="InterPro"/>
</dbReference>
<dbReference type="GO" id="GO:0051453">
    <property type="term" value="P:regulation of intracellular pH"/>
    <property type="evidence" value="ECO:0007669"/>
    <property type="project" value="TreeGrafter"/>
</dbReference>
<sequence length="394" mass="42933">MLAHQVILLLFIGYLIFSIDKKQKNFPVPVVLVLIGIGLSFIPYFDSLVISKEIIFNVFLPTLLFTSAYSFSLPALKNNRWIIACLSTVGLIATASLLGLAIYMVSAPFIEISFLGALLVSAILTPTDPVSVVSILKNASGKKNIANVVEGESMVNDGTSIVLFSVILTMYTRGESFSIGYFLSEFLTVSIGGIVLGIIFGWLLSRAVHYTHHKQYQVMLSIVVAYGSFYIAELMGVSGVLATVAAGIMLSYEFGQTDKEEHFHTSLDGFWNIAKPSVLALIFLLIGIDAADYLAFPGWALAFLIFLLSLIVRFVVLGTVTQAFPIWNKKFGLRDVSLITWSGIKGTMSIALLLSFEANAGNDNILISLTFAAVLLSLIIQSAGIYPLTKRLEK</sequence>
<protein>
    <submittedName>
        <fullName evidence="12">Monovalent cation:H+ antiporter, CPA1 family</fullName>
    </submittedName>
</protein>
<dbReference type="Gene3D" id="6.10.140.1330">
    <property type="match status" value="1"/>
</dbReference>
<dbReference type="Proteomes" id="UP000198694">
    <property type="component" value="Unassembled WGS sequence"/>
</dbReference>
<dbReference type="PANTHER" id="PTHR10110:SF86">
    <property type="entry name" value="SODIUM_HYDROGEN EXCHANGER 7"/>
    <property type="match status" value="1"/>
</dbReference>
<keyword evidence="13" id="KW-1185">Reference proteome</keyword>
<comment type="subcellular location">
    <subcellularLocation>
        <location evidence="1">Cell membrane</location>
        <topology evidence="1">Multi-pass membrane protein</topology>
    </subcellularLocation>
</comment>
<reference evidence="12 13" key="1">
    <citation type="submission" date="2016-10" db="EMBL/GenBank/DDBJ databases">
        <authorList>
            <person name="de Groot N.N."/>
        </authorList>
    </citation>
    <scope>NUCLEOTIDE SEQUENCE [LARGE SCALE GENOMIC DNA]</scope>
    <source>
        <strain evidence="12 13">CGMCC 1.6502</strain>
    </source>
</reference>
<gene>
    <name evidence="12" type="ORF">SAMN05216243_0725</name>
</gene>
<dbReference type="GO" id="GO:0098719">
    <property type="term" value="P:sodium ion import across plasma membrane"/>
    <property type="evidence" value="ECO:0007669"/>
    <property type="project" value="TreeGrafter"/>
</dbReference>
<evidence type="ECO:0000256" key="4">
    <source>
        <dbReference type="ARBA" id="ARBA00022692"/>
    </source>
</evidence>
<feature type="transmembrane region" description="Helical" evidence="10">
    <location>
        <begin position="366"/>
        <end position="388"/>
    </location>
</feature>
<feature type="transmembrane region" description="Helical" evidence="10">
    <location>
        <begin position="302"/>
        <end position="324"/>
    </location>
</feature>
<dbReference type="AlphaFoldDB" id="A0A1G8WDK1"/>
<evidence type="ECO:0000256" key="9">
    <source>
        <dbReference type="ARBA" id="ARBA00023201"/>
    </source>
</evidence>
<dbReference type="PANTHER" id="PTHR10110">
    <property type="entry name" value="SODIUM/HYDROGEN EXCHANGER"/>
    <property type="match status" value="1"/>
</dbReference>
<evidence type="ECO:0000256" key="5">
    <source>
        <dbReference type="ARBA" id="ARBA00022989"/>
    </source>
</evidence>
<evidence type="ECO:0000259" key="11">
    <source>
        <dbReference type="Pfam" id="PF00999"/>
    </source>
</evidence>
<dbReference type="EMBL" id="FNFL01000001">
    <property type="protein sequence ID" value="SDJ76344.1"/>
    <property type="molecule type" value="Genomic_DNA"/>
</dbReference>
<feature type="transmembrane region" description="Helical" evidence="10">
    <location>
        <begin position="28"/>
        <end position="45"/>
    </location>
</feature>
<feature type="transmembrane region" description="Helical" evidence="10">
    <location>
        <begin position="179"/>
        <end position="204"/>
    </location>
</feature>
<evidence type="ECO:0000313" key="12">
    <source>
        <dbReference type="EMBL" id="SDJ76344.1"/>
    </source>
</evidence>
<proteinExistence type="predicted"/>
<feature type="transmembrane region" description="Helical" evidence="10">
    <location>
        <begin position="81"/>
        <end position="102"/>
    </location>
</feature>
<organism evidence="12 13">
    <name type="scientific">Sediminibacillus albus</name>
    <dbReference type="NCBI Taxonomy" id="407036"/>
    <lineage>
        <taxon>Bacteria</taxon>
        <taxon>Bacillati</taxon>
        <taxon>Bacillota</taxon>
        <taxon>Bacilli</taxon>
        <taxon>Bacillales</taxon>
        <taxon>Bacillaceae</taxon>
        <taxon>Sediminibacillus</taxon>
    </lineage>
</organism>
<keyword evidence="3" id="KW-1003">Cell membrane</keyword>
<feature type="transmembrane region" description="Helical" evidence="10">
    <location>
        <begin position="109"/>
        <end position="127"/>
    </location>
</feature>
<accession>A0A1G8WDK1</accession>
<evidence type="ECO:0000256" key="1">
    <source>
        <dbReference type="ARBA" id="ARBA00004651"/>
    </source>
</evidence>
<feature type="transmembrane region" description="Helical" evidence="10">
    <location>
        <begin position="336"/>
        <end position="354"/>
    </location>
</feature>
<dbReference type="InterPro" id="IPR018422">
    <property type="entry name" value="Cation/H_exchanger_CPA1"/>
</dbReference>
<evidence type="ECO:0000256" key="3">
    <source>
        <dbReference type="ARBA" id="ARBA00022475"/>
    </source>
</evidence>
<dbReference type="GO" id="GO:0015386">
    <property type="term" value="F:potassium:proton antiporter activity"/>
    <property type="evidence" value="ECO:0007669"/>
    <property type="project" value="TreeGrafter"/>
</dbReference>
<feature type="transmembrane region" description="Helical" evidence="10">
    <location>
        <begin position="276"/>
        <end position="296"/>
    </location>
</feature>
<dbReference type="GO" id="GO:0005886">
    <property type="term" value="C:plasma membrane"/>
    <property type="evidence" value="ECO:0007669"/>
    <property type="project" value="UniProtKB-SubCell"/>
</dbReference>
<keyword evidence="6" id="KW-0915">Sodium</keyword>
<feature type="transmembrane region" description="Helical" evidence="10">
    <location>
        <begin position="216"/>
        <end position="232"/>
    </location>
</feature>